<dbReference type="PANTHER" id="PTHR45758:SF4">
    <property type="entry name" value="MITOFERRIN-1"/>
    <property type="match status" value="1"/>
</dbReference>
<dbReference type="PANTHER" id="PTHR45758">
    <property type="entry name" value="MITOFERRIN-1-RELATED"/>
    <property type="match status" value="1"/>
</dbReference>
<evidence type="ECO:0000313" key="11">
    <source>
        <dbReference type="EMBL" id="RKP14021.1"/>
    </source>
</evidence>
<dbReference type="EMBL" id="KZ987901">
    <property type="protein sequence ID" value="RKP14021.1"/>
    <property type="molecule type" value="Genomic_DNA"/>
</dbReference>
<evidence type="ECO:0000256" key="8">
    <source>
        <dbReference type="PROSITE-ProRule" id="PRU00282"/>
    </source>
</evidence>
<evidence type="ECO:0000256" key="4">
    <source>
        <dbReference type="ARBA" id="ARBA00022692"/>
    </source>
</evidence>
<proteinExistence type="inferred from homology"/>
<evidence type="ECO:0000256" key="7">
    <source>
        <dbReference type="ARBA" id="ARBA00023136"/>
    </source>
</evidence>
<evidence type="ECO:0000256" key="3">
    <source>
        <dbReference type="ARBA" id="ARBA00022448"/>
    </source>
</evidence>
<keyword evidence="4 8" id="KW-0812">Transmembrane</keyword>
<dbReference type="OrthoDB" id="43906at2759"/>
<feature type="repeat" description="Solcar" evidence="8">
    <location>
        <begin position="202"/>
        <end position="293"/>
    </location>
</feature>
<keyword evidence="12" id="KW-1185">Reference proteome</keyword>
<dbReference type="GO" id="GO:0031966">
    <property type="term" value="C:mitochondrial membrane"/>
    <property type="evidence" value="ECO:0007669"/>
    <property type="project" value="UniProtKB-SubCell"/>
</dbReference>
<evidence type="ECO:0000256" key="9">
    <source>
        <dbReference type="RuleBase" id="RU000488"/>
    </source>
</evidence>
<name>A0A4P9Y724_9FUNG</name>
<evidence type="ECO:0000256" key="2">
    <source>
        <dbReference type="ARBA" id="ARBA00006375"/>
    </source>
</evidence>
<comment type="subcellular location">
    <subcellularLocation>
        <location evidence="1">Mitochondrion membrane</location>
        <topology evidence="1">Multi-pass membrane protein</topology>
    </subcellularLocation>
</comment>
<dbReference type="PROSITE" id="PS50920">
    <property type="entry name" value="SOLCAR"/>
    <property type="match status" value="3"/>
</dbReference>
<feature type="compositionally biased region" description="Low complexity" evidence="10">
    <location>
        <begin position="301"/>
        <end position="318"/>
    </location>
</feature>
<evidence type="ECO:0000256" key="1">
    <source>
        <dbReference type="ARBA" id="ARBA00004225"/>
    </source>
</evidence>
<organism evidence="11 12">
    <name type="scientific">Piptocephalis cylindrospora</name>
    <dbReference type="NCBI Taxonomy" id="1907219"/>
    <lineage>
        <taxon>Eukaryota</taxon>
        <taxon>Fungi</taxon>
        <taxon>Fungi incertae sedis</taxon>
        <taxon>Zoopagomycota</taxon>
        <taxon>Zoopagomycotina</taxon>
        <taxon>Zoopagomycetes</taxon>
        <taxon>Zoopagales</taxon>
        <taxon>Piptocephalidaceae</taxon>
        <taxon>Piptocephalis</taxon>
    </lineage>
</organism>
<feature type="compositionally biased region" description="Basic and acidic residues" evidence="10">
    <location>
        <begin position="321"/>
        <end position="342"/>
    </location>
</feature>
<dbReference type="GO" id="GO:0015093">
    <property type="term" value="F:ferrous iron transmembrane transporter activity"/>
    <property type="evidence" value="ECO:0007669"/>
    <property type="project" value="TreeGrafter"/>
</dbReference>
<sequence>MAEEHDYEALPESSPMAAHMAAGAVAGIAEHAIMYPFDSIKTRMQVFTSNPSAVYTGITNALSRISTGEGSVALWRGVGSVIVGAGPAHALYFAMYEQCKDQFGGNQGSGHHFIAPAAAGACATTASDALMNPFDVVKQRMQVHGSEYRSVLSCFRSIWAAEGFSAFYVSYPTTLLMTVPFQAMQFSTYEFAGKILNPSGIYDPKSHILAGAMAGSVAAALTTPLDVAKTLLQTRGTSSDPAIRGVRGVGGSVGLIWRRAGVAGFFRGWKPRVLTHMPSTAICWTVYEWAKDWMITDEDTTLSSSSSSTPSSTLSTTTIEDGTRQDIRHEDGVERMGAKESG</sequence>
<dbReference type="GO" id="GO:0048250">
    <property type="term" value="P:iron import into the mitochondrion"/>
    <property type="evidence" value="ECO:0007669"/>
    <property type="project" value="TreeGrafter"/>
</dbReference>
<dbReference type="Gene3D" id="1.50.40.10">
    <property type="entry name" value="Mitochondrial carrier domain"/>
    <property type="match status" value="2"/>
</dbReference>
<keyword evidence="7 8" id="KW-0472">Membrane</keyword>
<comment type="similarity">
    <text evidence="2 9">Belongs to the mitochondrial carrier (TC 2.A.29) family.</text>
</comment>
<protein>
    <submittedName>
        <fullName evidence="11">Mitochondrial carrier domain-containing protein</fullName>
    </submittedName>
</protein>
<evidence type="ECO:0000313" key="12">
    <source>
        <dbReference type="Proteomes" id="UP000267251"/>
    </source>
</evidence>
<dbReference type="FunFam" id="1.50.40.10:FF:000029">
    <property type="entry name" value="Solute carrier family 25 member 28"/>
    <property type="match status" value="1"/>
</dbReference>
<evidence type="ECO:0000256" key="5">
    <source>
        <dbReference type="ARBA" id="ARBA00022989"/>
    </source>
</evidence>
<dbReference type="AlphaFoldDB" id="A0A4P9Y724"/>
<feature type="repeat" description="Solcar" evidence="8">
    <location>
        <begin position="14"/>
        <end position="102"/>
    </location>
</feature>
<accession>A0A4P9Y724</accession>
<feature type="repeat" description="Solcar" evidence="8">
    <location>
        <begin position="111"/>
        <end position="195"/>
    </location>
</feature>
<gene>
    <name evidence="11" type="ORF">BJ684DRAFT_22642</name>
</gene>
<keyword evidence="6" id="KW-0496">Mitochondrion</keyword>
<keyword evidence="3 9" id="KW-0813">Transport</keyword>
<dbReference type="Pfam" id="PF00153">
    <property type="entry name" value="Mito_carr"/>
    <property type="match status" value="3"/>
</dbReference>
<feature type="region of interest" description="Disordered" evidence="10">
    <location>
        <begin position="300"/>
        <end position="342"/>
    </location>
</feature>
<dbReference type="InterPro" id="IPR023395">
    <property type="entry name" value="MCP_dom_sf"/>
</dbReference>
<evidence type="ECO:0000256" key="6">
    <source>
        <dbReference type="ARBA" id="ARBA00023128"/>
    </source>
</evidence>
<dbReference type="SUPFAM" id="SSF103506">
    <property type="entry name" value="Mitochondrial carrier"/>
    <property type="match status" value="1"/>
</dbReference>
<keyword evidence="5" id="KW-1133">Transmembrane helix</keyword>
<evidence type="ECO:0000256" key="10">
    <source>
        <dbReference type="SAM" id="MobiDB-lite"/>
    </source>
</evidence>
<dbReference type="InterPro" id="IPR018108">
    <property type="entry name" value="MCP_transmembrane"/>
</dbReference>
<reference evidence="12" key="1">
    <citation type="journal article" date="2018" name="Nat. Microbiol.">
        <title>Leveraging single-cell genomics to expand the fungal tree of life.</title>
        <authorList>
            <person name="Ahrendt S.R."/>
            <person name="Quandt C.A."/>
            <person name="Ciobanu D."/>
            <person name="Clum A."/>
            <person name="Salamov A."/>
            <person name="Andreopoulos B."/>
            <person name="Cheng J.F."/>
            <person name="Woyke T."/>
            <person name="Pelin A."/>
            <person name="Henrissat B."/>
            <person name="Reynolds N.K."/>
            <person name="Benny G.L."/>
            <person name="Smith M.E."/>
            <person name="James T.Y."/>
            <person name="Grigoriev I.V."/>
        </authorList>
    </citation>
    <scope>NUCLEOTIDE SEQUENCE [LARGE SCALE GENOMIC DNA]</scope>
</reference>
<dbReference type="Proteomes" id="UP000267251">
    <property type="component" value="Unassembled WGS sequence"/>
</dbReference>